<proteinExistence type="predicted"/>
<dbReference type="CDD" id="cd02883">
    <property type="entry name" value="NUDIX_Hydrolase"/>
    <property type="match status" value="1"/>
</dbReference>
<dbReference type="EMBL" id="CP115450">
    <property type="protein sequence ID" value="WBP86531.1"/>
    <property type="molecule type" value="Genomic_DNA"/>
</dbReference>
<keyword evidence="2" id="KW-1185">Reference proteome</keyword>
<dbReference type="InterPro" id="IPR015797">
    <property type="entry name" value="NUDIX_hydrolase-like_dom_sf"/>
</dbReference>
<protein>
    <submittedName>
        <fullName evidence="1">NUDIX domain-containing protein</fullName>
    </submittedName>
</protein>
<organism evidence="1 2">
    <name type="scientific">Kitasatospora cathayae</name>
    <dbReference type="NCBI Taxonomy" id="3004092"/>
    <lineage>
        <taxon>Bacteria</taxon>
        <taxon>Bacillati</taxon>
        <taxon>Actinomycetota</taxon>
        <taxon>Actinomycetes</taxon>
        <taxon>Kitasatosporales</taxon>
        <taxon>Streptomycetaceae</taxon>
        <taxon>Kitasatospora</taxon>
    </lineage>
</organism>
<evidence type="ECO:0000313" key="2">
    <source>
        <dbReference type="Proteomes" id="UP001212821"/>
    </source>
</evidence>
<accession>A0ABY7Q1M8</accession>
<dbReference type="SUPFAM" id="SSF55811">
    <property type="entry name" value="Nudix"/>
    <property type="match status" value="1"/>
</dbReference>
<reference evidence="2" key="1">
    <citation type="submission" date="2022-12" db="EMBL/GenBank/DDBJ databases">
        <authorList>
            <person name="Mo P."/>
        </authorList>
    </citation>
    <scope>NUCLEOTIDE SEQUENCE [LARGE SCALE GENOMIC DNA]</scope>
    <source>
        <strain evidence="2">HUAS 3-15</strain>
    </source>
</reference>
<sequence length="95" mass="9994">MSATTTAPGGWQLPGGNVEPLAAGLTLDETELRRQACKELAEEIGVHAAPEDLALWPVTRGEHGNIGVHYQAPPPQAQWIGRIIAVSRGESGEGC</sequence>
<dbReference type="RefSeq" id="WP_270143263.1">
    <property type="nucleotide sequence ID" value="NZ_CP115450.1"/>
</dbReference>
<evidence type="ECO:0000313" key="1">
    <source>
        <dbReference type="EMBL" id="WBP86531.1"/>
    </source>
</evidence>
<dbReference type="Gene3D" id="3.90.79.10">
    <property type="entry name" value="Nucleoside Triphosphate Pyrophosphohydrolase"/>
    <property type="match status" value="1"/>
</dbReference>
<name>A0ABY7Q1M8_9ACTN</name>
<dbReference type="Proteomes" id="UP001212821">
    <property type="component" value="Chromosome"/>
</dbReference>
<gene>
    <name evidence="1" type="ORF">O1G21_12215</name>
</gene>